<feature type="non-terminal residue" evidence="2">
    <location>
        <position position="1"/>
    </location>
</feature>
<evidence type="ECO:0000313" key="2">
    <source>
        <dbReference type="EMBL" id="KAL0199263.1"/>
    </source>
</evidence>
<feature type="region of interest" description="Disordered" evidence="1">
    <location>
        <begin position="1"/>
        <end position="63"/>
    </location>
</feature>
<evidence type="ECO:0000313" key="3">
    <source>
        <dbReference type="Proteomes" id="UP001529510"/>
    </source>
</evidence>
<sequence>RLSDTPGAAAQKDSKSSLGPEVDPQTILKALFKSSSQTGGGGGGGSSGGETSGPHATAFRIKI</sequence>
<keyword evidence="3" id="KW-1185">Reference proteome</keyword>
<name>A0ABD0RN40_CIRMR</name>
<gene>
    <name evidence="2" type="ORF">M9458_007803</name>
</gene>
<evidence type="ECO:0000256" key="1">
    <source>
        <dbReference type="SAM" id="MobiDB-lite"/>
    </source>
</evidence>
<dbReference type="Proteomes" id="UP001529510">
    <property type="component" value="Unassembled WGS sequence"/>
</dbReference>
<protein>
    <submittedName>
        <fullName evidence="2">Uncharacterized protein</fullName>
    </submittedName>
</protein>
<reference evidence="2 3" key="1">
    <citation type="submission" date="2024-05" db="EMBL/GenBank/DDBJ databases">
        <title>Genome sequencing and assembly of Indian major carp, Cirrhinus mrigala (Hamilton, 1822).</title>
        <authorList>
            <person name="Mohindra V."/>
            <person name="Chowdhury L.M."/>
            <person name="Lal K."/>
            <person name="Jena J.K."/>
        </authorList>
    </citation>
    <scope>NUCLEOTIDE SEQUENCE [LARGE SCALE GENOMIC DNA]</scope>
    <source>
        <strain evidence="2">CM1030</strain>
        <tissue evidence="2">Blood</tissue>
    </source>
</reference>
<proteinExistence type="predicted"/>
<comment type="caution">
    <text evidence="2">The sequence shown here is derived from an EMBL/GenBank/DDBJ whole genome shotgun (WGS) entry which is preliminary data.</text>
</comment>
<dbReference type="EMBL" id="JAMKFB020000003">
    <property type="protein sequence ID" value="KAL0199263.1"/>
    <property type="molecule type" value="Genomic_DNA"/>
</dbReference>
<accession>A0ABD0RN40</accession>
<feature type="compositionally biased region" description="Gly residues" evidence="1">
    <location>
        <begin position="38"/>
        <end position="51"/>
    </location>
</feature>
<organism evidence="2 3">
    <name type="scientific">Cirrhinus mrigala</name>
    <name type="common">Mrigala</name>
    <dbReference type="NCBI Taxonomy" id="683832"/>
    <lineage>
        <taxon>Eukaryota</taxon>
        <taxon>Metazoa</taxon>
        <taxon>Chordata</taxon>
        <taxon>Craniata</taxon>
        <taxon>Vertebrata</taxon>
        <taxon>Euteleostomi</taxon>
        <taxon>Actinopterygii</taxon>
        <taxon>Neopterygii</taxon>
        <taxon>Teleostei</taxon>
        <taxon>Ostariophysi</taxon>
        <taxon>Cypriniformes</taxon>
        <taxon>Cyprinidae</taxon>
        <taxon>Labeoninae</taxon>
        <taxon>Labeonini</taxon>
        <taxon>Cirrhinus</taxon>
    </lineage>
</organism>
<dbReference type="AlphaFoldDB" id="A0ABD0RN40"/>